<evidence type="ECO:0000256" key="5">
    <source>
        <dbReference type="SAM" id="Phobius"/>
    </source>
</evidence>
<feature type="transmembrane region" description="Helical" evidence="5">
    <location>
        <begin position="6"/>
        <end position="29"/>
    </location>
</feature>
<comment type="caution">
    <text evidence="6">The sequence shown here is derived from an EMBL/GenBank/DDBJ whole genome shotgun (WGS) entry which is preliminary data.</text>
</comment>
<evidence type="ECO:0000256" key="3">
    <source>
        <dbReference type="ARBA" id="ARBA00022989"/>
    </source>
</evidence>
<keyword evidence="2 5" id="KW-0812">Transmembrane</keyword>
<dbReference type="Gene3D" id="1.20.120.1630">
    <property type="match status" value="1"/>
</dbReference>
<dbReference type="EMBL" id="VIUW01000004">
    <property type="protein sequence ID" value="TWD13646.1"/>
    <property type="molecule type" value="Genomic_DNA"/>
</dbReference>
<reference evidence="6 7" key="1">
    <citation type="submission" date="2019-06" db="EMBL/GenBank/DDBJ databases">
        <title>Sequencing the genomes of 1000 actinobacteria strains.</title>
        <authorList>
            <person name="Klenk H.-P."/>
        </authorList>
    </citation>
    <scope>NUCLEOTIDE SEQUENCE [LARGE SCALE GENOMIC DNA]</scope>
    <source>
        <strain evidence="6 7">DSM 18935</strain>
    </source>
</reference>
<dbReference type="Proteomes" id="UP000315628">
    <property type="component" value="Unassembled WGS sequence"/>
</dbReference>
<proteinExistence type="predicted"/>
<sequence>MTPSVEVGAIVALGVYVVGLLLAFGARTWQQYRRTGDTGIRRVASEAGAGRWGGALFAVAVLLGLVGPVLALVAPASTLEPGVAWWVGLVVALAGLALVIASQQAMGASWRIGVDPSEETALVTRGPFALVRNPIFTAMGLAMIGVLVMVPNPVTLAAVIALTIGVELQVRFVEEPYLLRVHGQDFRDYAERVGRFVPGLGTL</sequence>
<gene>
    <name evidence="6" type="ORF">FB557_2274</name>
</gene>
<dbReference type="PANTHER" id="PTHR12714">
    <property type="entry name" value="PROTEIN-S ISOPRENYLCYSTEINE O-METHYLTRANSFERASE"/>
    <property type="match status" value="1"/>
</dbReference>
<dbReference type="GO" id="GO:0032259">
    <property type="term" value="P:methylation"/>
    <property type="evidence" value="ECO:0007669"/>
    <property type="project" value="UniProtKB-KW"/>
</dbReference>
<keyword evidence="3 5" id="KW-1133">Transmembrane helix</keyword>
<dbReference type="OrthoDB" id="941586at2"/>
<evidence type="ECO:0000313" key="6">
    <source>
        <dbReference type="EMBL" id="TWD13646.1"/>
    </source>
</evidence>
<feature type="transmembrane region" description="Helical" evidence="5">
    <location>
        <begin position="49"/>
        <end position="71"/>
    </location>
</feature>
<evidence type="ECO:0000256" key="2">
    <source>
        <dbReference type="ARBA" id="ARBA00022692"/>
    </source>
</evidence>
<feature type="transmembrane region" description="Helical" evidence="5">
    <location>
        <begin position="135"/>
        <end position="164"/>
    </location>
</feature>
<accession>A0A560W7P6</accession>
<evidence type="ECO:0000313" key="7">
    <source>
        <dbReference type="Proteomes" id="UP000315628"/>
    </source>
</evidence>
<dbReference type="GO" id="GO:0012505">
    <property type="term" value="C:endomembrane system"/>
    <property type="evidence" value="ECO:0007669"/>
    <property type="project" value="UniProtKB-SubCell"/>
</dbReference>
<evidence type="ECO:0000256" key="1">
    <source>
        <dbReference type="ARBA" id="ARBA00004127"/>
    </source>
</evidence>
<keyword evidence="6" id="KW-0808">Transferase</keyword>
<dbReference type="RefSeq" id="WP_144857731.1">
    <property type="nucleotide sequence ID" value="NZ_BAAAYT010000002.1"/>
</dbReference>
<protein>
    <submittedName>
        <fullName evidence="6">Protein-S-isoprenylcysteine O-methyltransferase Ste14</fullName>
    </submittedName>
</protein>
<dbReference type="Pfam" id="PF04191">
    <property type="entry name" value="PEMT"/>
    <property type="match status" value="1"/>
</dbReference>
<dbReference type="InterPro" id="IPR007318">
    <property type="entry name" value="Phopholipid_MeTrfase"/>
</dbReference>
<evidence type="ECO:0000256" key="4">
    <source>
        <dbReference type="ARBA" id="ARBA00023136"/>
    </source>
</evidence>
<feature type="transmembrane region" description="Helical" evidence="5">
    <location>
        <begin position="83"/>
        <end position="101"/>
    </location>
</feature>
<keyword evidence="6" id="KW-0489">Methyltransferase</keyword>
<keyword evidence="4 5" id="KW-0472">Membrane</keyword>
<dbReference type="PANTHER" id="PTHR12714:SF9">
    <property type="entry name" value="PROTEIN-S-ISOPRENYLCYSTEINE O-METHYLTRANSFERASE"/>
    <property type="match status" value="1"/>
</dbReference>
<comment type="subcellular location">
    <subcellularLocation>
        <location evidence="1">Endomembrane system</location>
        <topology evidence="1">Multi-pass membrane protein</topology>
    </subcellularLocation>
</comment>
<organism evidence="6 7">
    <name type="scientific">Marihabitans asiaticum</name>
    <dbReference type="NCBI Taxonomy" id="415218"/>
    <lineage>
        <taxon>Bacteria</taxon>
        <taxon>Bacillati</taxon>
        <taxon>Actinomycetota</taxon>
        <taxon>Actinomycetes</taxon>
        <taxon>Micrococcales</taxon>
        <taxon>Intrasporangiaceae</taxon>
        <taxon>Marihabitans</taxon>
    </lineage>
</organism>
<keyword evidence="7" id="KW-1185">Reference proteome</keyword>
<dbReference type="GO" id="GO:0008168">
    <property type="term" value="F:methyltransferase activity"/>
    <property type="evidence" value="ECO:0007669"/>
    <property type="project" value="UniProtKB-KW"/>
</dbReference>
<dbReference type="AlphaFoldDB" id="A0A560W7P6"/>
<name>A0A560W7P6_9MICO</name>